<reference evidence="1 2" key="1">
    <citation type="journal article" date="2016" name="Mol. Biol. Evol.">
        <title>Comparative Genomics of Early-Diverging Mushroom-Forming Fungi Provides Insights into the Origins of Lignocellulose Decay Capabilities.</title>
        <authorList>
            <person name="Nagy L.G."/>
            <person name="Riley R."/>
            <person name="Tritt A."/>
            <person name="Adam C."/>
            <person name="Daum C."/>
            <person name="Floudas D."/>
            <person name="Sun H."/>
            <person name="Yadav J.S."/>
            <person name="Pangilinan J."/>
            <person name="Larsson K.H."/>
            <person name="Matsuura K."/>
            <person name="Barry K."/>
            <person name="Labutti K."/>
            <person name="Kuo R."/>
            <person name="Ohm R.A."/>
            <person name="Bhattacharya S.S."/>
            <person name="Shirouzu T."/>
            <person name="Yoshinaga Y."/>
            <person name="Martin F.M."/>
            <person name="Grigoriev I.V."/>
            <person name="Hibbett D.S."/>
        </authorList>
    </citation>
    <scope>NUCLEOTIDE SEQUENCE [LARGE SCALE GENOMIC DNA]</scope>
    <source>
        <strain evidence="1 2">CBS 109695</strain>
    </source>
</reference>
<dbReference type="Gene3D" id="2.40.30.10">
    <property type="entry name" value="Translation factors"/>
    <property type="match status" value="1"/>
</dbReference>
<evidence type="ECO:0000313" key="1">
    <source>
        <dbReference type="EMBL" id="KZP10411.1"/>
    </source>
</evidence>
<dbReference type="EMBL" id="KV417680">
    <property type="protein sequence ID" value="KZP10411.1"/>
    <property type="molecule type" value="Genomic_DNA"/>
</dbReference>
<dbReference type="STRING" id="436010.A0A165ZB86"/>
<gene>
    <name evidence="1" type="ORF">FIBSPDRAFT_963125</name>
</gene>
<keyword evidence="2" id="KW-1185">Reference proteome</keyword>
<dbReference type="AlphaFoldDB" id="A0A165ZB86"/>
<name>A0A165ZB86_9AGAM</name>
<accession>A0A165ZB86</accession>
<dbReference type="Proteomes" id="UP000076532">
    <property type="component" value="Unassembled WGS sequence"/>
</dbReference>
<proteinExistence type="predicted"/>
<evidence type="ECO:0000313" key="2">
    <source>
        <dbReference type="Proteomes" id="UP000076532"/>
    </source>
</evidence>
<dbReference type="OrthoDB" id="364892at2759"/>
<organism evidence="1 2">
    <name type="scientific">Athelia psychrophila</name>
    <dbReference type="NCBI Taxonomy" id="1759441"/>
    <lineage>
        <taxon>Eukaryota</taxon>
        <taxon>Fungi</taxon>
        <taxon>Dikarya</taxon>
        <taxon>Basidiomycota</taxon>
        <taxon>Agaricomycotina</taxon>
        <taxon>Agaricomycetes</taxon>
        <taxon>Agaricomycetidae</taxon>
        <taxon>Atheliales</taxon>
        <taxon>Atheliaceae</taxon>
        <taxon>Athelia</taxon>
    </lineage>
</organism>
<sequence length="138" mass="14769">MTVRTPSDSSSDSGRGCFCTLGRVFLATAVLIPRSVSSAPIASQAERNPDLFVKSIQRIILMAGPHTEPVSIEGSPAGNTIGLVVIDQFLLKSGVLRDRATLVQIAIEARNAADLYGHRRGARLPIHRSELSCPSVYV</sequence>
<protein>
    <submittedName>
        <fullName evidence="1">Uncharacterized protein</fullName>
    </submittedName>
</protein>